<keyword evidence="2" id="KW-0031">Aminopeptidase</keyword>
<dbReference type="AlphaFoldDB" id="A0ABD1INC5"/>
<sequence>MSSVPDNVYSLIGGFRGSLVNFHAKDGSGYKYLCELVVQLNNINPQVASTMILSFSRWKRYDEIRQNLAMAQLEMILAANGLPKNVFEIASKSLAA</sequence>
<reference evidence="2 3" key="1">
    <citation type="submission" date="2024-06" db="EMBL/GenBank/DDBJ databases">
        <title>A chromosome level genome sequence of Diviner's sage (Salvia divinorum).</title>
        <authorList>
            <person name="Ford S.A."/>
            <person name="Ro D.-K."/>
            <person name="Ness R.W."/>
            <person name="Phillips M.A."/>
        </authorList>
    </citation>
    <scope>NUCLEOTIDE SEQUENCE [LARGE SCALE GENOMIC DNA]</scope>
    <source>
        <strain evidence="2">SAF-2024a</strain>
        <tissue evidence="2">Leaf</tissue>
    </source>
</reference>
<keyword evidence="3" id="KW-1185">Reference proteome</keyword>
<dbReference type="Gene3D" id="1.25.50.10">
    <property type="entry name" value="Peptidase M1, alanyl aminopeptidase, C-terminal domain"/>
    <property type="match status" value="1"/>
</dbReference>
<dbReference type="PANTHER" id="PTHR46322">
    <property type="entry name" value="PUROMYCIN-SENSITIVE AMINOPEPTIDASE"/>
    <property type="match status" value="1"/>
</dbReference>
<feature type="domain" description="Peptidase M1 alanyl aminopeptidase C-terminal" evidence="1">
    <location>
        <begin position="3"/>
        <end position="95"/>
    </location>
</feature>
<organism evidence="2 3">
    <name type="scientific">Salvia divinorum</name>
    <name type="common">Maria pastora</name>
    <name type="synonym">Diviner's sage</name>
    <dbReference type="NCBI Taxonomy" id="28513"/>
    <lineage>
        <taxon>Eukaryota</taxon>
        <taxon>Viridiplantae</taxon>
        <taxon>Streptophyta</taxon>
        <taxon>Embryophyta</taxon>
        <taxon>Tracheophyta</taxon>
        <taxon>Spermatophyta</taxon>
        <taxon>Magnoliopsida</taxon>
        <taxon>eudicotyledons</taxon>
        <taxon>Gunneridae</taxon>
        <taxon>Pentapetalae</taxon>
        <taxon>asterids</taxon>
        <taxon>lamiids</taxon>
        <taxon>Lamiales</taxon>
        <taxon>Lamiaceae</taxon>
        <taxon>Nepetoideae</taxon>
        <taxon>Mentheae</taxon>
        <taxon>Salviinae</taxon>
        <taxon>Salvia</taxon>
        <taxon>Salvia subgen. Calosphace</taxon>
    </lineage>
</organism>
<evidence type="ECO:0000259" key="1">
    <source>
        <dbReference type="Pfam" id="PF17432"/>
    </source>
</evidence>
<keyword evidence="2" id="KW-0645">Protease</keyword>
<proteinExistence type="predicted"/>
<dbReference type="PANTHER" id="PTHR46322:SF1">
    <property type="entry name" value="PUROMYCIN-SENSITIVE AMINOPEPTIDASE"/>
    <property type="match status" value="1"/>
</dbReference>
<dbReference type="InterPro" id="IPR012779">
    <property type="entry name" value="Peptidase_M1_pepN"/>
</dbReference>
<dbReference type="EMBL" id="JBEAFC010000001">
    <property type="protein sequence ID" value="KAL1569093.1"/>
    <property type="molecule type" value="Genomic_DNA"/>
</dbReference>
<evidence type="ECO:0000313" key="2">
    <source>
        <dbReference type="EMBL" id="KAL1569093.1"/>
    </source>
</evidence>
<dbReference type="InterPro" id="IPR037144">
    <property type="entry name" value="Peptidase_M1_pepN_C_sf"/>
</dbReference>
<dbReference type="InterPro" id="IPR024601">
    <property type="entry name" value="Peptidase_M1_pepN_C"/>
</dbReference>
<keyword evidence="2" id="KW-0378">Hydrolase</keyword>
<comment type="caution">
    <text evidence="2">The sequence shown here is derived from an EMBL/GenBank/DDBJ whole genome shotgun (WGS) entry which is preliminary data.</text>
</comment>
<name>A0ABD1INC5_SALDI</name>
<dbReference type="GO" id="GO:0016285">
    <property type="term" value="F:alanyl aminopeptidase activity"/>
    <property type="evidence" value="ECO:0007669"/>
    <property type="project" value="UniProtKB-EC"/>
</dbReference>
<dbReference type="EC" id="3.4.11.2" evidence="2"/>
<accession>A0ABD1INC5</accession>
<evidence type="ECO:0000313" key="3">
    <source>
        <dbReference type="Proteomes" id="UP001567538"/>
    </source>
</evidence>
<protein>
    <submittedName>
        <fullName evidence="2">Puromycin-sensitive aminopeptidase</fullName>
        <ecNumber evidence="2">3.4.11.2</ecNumber>
    </submittedName>
</protein>
<dbReference type="Proteomes" id="UP001567538">
    <property type="component" value="Unassembled WGS sequence"/>
</dbReference>
<gene>
    <name evidence="2" type="primary">MPA1</name>
    <name evidence="2" type="ORF">AAHA92_00613</name>
</gene>
<dbReference type="Pfam" id="PF17432">
    <property type="entry name" value="DUF3458_C"/>
    <property type="match status" value="1"/>
</dbReference>